<name>A0AAE0DJ62_9LECA</name>
<protein>
    <recommendedName>
        <fullName evidence="3">F-box domain-containing protein</fullName>
    </recommendedName>
</protein>
<evidence type="ECO:0000313" key="1">
    <source>
        <dbReference type="EMBL" id="KAK3171639.1"/>
    </source>
</evidence>
<dbReference type="Proteomes" id="UP001276659">
    <property type="component" value="Unassembled WGS sequence"/>
</dbReference>
<proteinExistence type="predicted"/>
<gene>
    <name evidence="1" type="ORF">OEA41_003723</name>
</gene>
<dbReference type="EMBL" id="JASNWA010000008">
    <property type="protein sequence ID" value="KAK3171639.1"/>
    <property type="molecule type" value="Genomic_DNA"/>
</dbReference>
<sequence length="208" mass="23436">MRKPLEPHLDKLGEIFLSQKLEEDGRDLKPDLAGDYEGPEQFWDDGWAWHEEPEASNVVGMLEVAPEYDFLVRDSCKPYGFNELLANPPRLSTGKPIVAMESGSGGRDPFLALPEELLLQIICLLPIASVQAVRLASGRIANVRLGSTFWCTMFEYPNKLCHIKLPSHLSGTAPNDSLPIDWCNRLLHPAGEEFQLWQNRKLIQKMLA</sequence>
<comment type="caution">
    <text evidence="1">The sequence shown here is derived from an EMBL/GenBank/DDBJ whole genome shotgun (WGS) entry which is preliminary data.</text>
</comment>
<dbReference type="AlphaFoldDB" id="A0AAE0DJ62"/>
<reference evidence="1" key="1">
    <citation type="submission" date="2022-11" db="EMBL/GenBank/DDBJ databases">
        <title>Chromosomal genome sequence assembly and mating type (MAT) locus characterization of the leprose asexual lichenized fungus Lepraria neglecta (Nyl.) Erichsen.</title>
        <authorList>
            <person name="Allen J.L."/>
            <person name="Pfeffer B."/>
        </authorList>
    </citation>
    <scope>NUCLEOTIDE SEQUENCE</scope>
    <source>
        <strain evidence="1">Allen 5258</strain>
    </source>
</reference>
<dbReference type="InterPro" id="IPR036047">
    <property type="entry name" value="F-box-like_dom_sf"/>
</dbReference>
<evidence type="ECO:0008006" key="3">
    <source>
        <dbReference type="Google" id="ProtNLM"/>
    </source>
</evidence>
<dbReference type="SUPFAM" id="SSF81383">
    <property type="entry name" value="F-box domain"/>
    <property type="match status" value="1"/>
</dbReference>
<evidence type="ECO:0000313" key="2">
    <source>
        <dbReference type="Proteomes" id="UP001276659"/>
    </source>
</evidence>
<keyword evidence="2" id="KW-1185">Reference proteome</keyword>
<accession>A0AAE0DJ62</accession>
<organism evidence="1 2">
    <name type="scientific">Lepraria neglecta</name>
    <dbReference type="NCBI Taxonomy" id="209136"/>
    <lineage>
        <taxon>Eukaryota</taxon>
        <taxon>Fungi</taxon>
        <taxon>Dikarya</taxon>
        <taxon>Ascomycota</taxon>
        <taxon>Pezizomycotina</taxon>
        <taxon>Lecanoromycetes</taxon>
        <taxon>OSLEUM clade</taxon>
        <taxon>Lecanoromycetidae</taxon>
        <taxon>Lecanorales</taxon>
        <taxon>Lecanorineae</taxon>
        <taxon>Stereocaulaceae</taxon>
        <taxon>Lepraria</taxon>
    </lineage>
</organism>